<dbReference type="InterPro" id="IPR042215">
    <property type="entry name" value="CarD-like_C"/>
</dbReference>
<reference evidence="3" key="1">
    <citation type="submission" date="2019-09" db="EMBL/GenBank/DDBJ databases">
        <title>Mumia zhuanghuii sp. nov. isolated from the intestinal contents of plateau pika (Ochotona curzoniae) in the Qinghai-Tibet plateau of China.</title>
        <authorList>
            <person name="Tian Z."/>
        </authorList>
    </citation>
    <scope>NUCLEOTIDE SEQUENCE [LARGE SCALE GENOMIC DNA]</scope>
    <source>
        <strain evidence="3">L-033</strain>
    </source>
</reference>
<dbReference type="InterPro" id="IPR052531">
    <property type="entry name" value="CarD-like_regulator"/>
</dbReference>
<protein>
    <submittedName>
        <fullName evidence="2">CarD family transcriptional regulator</fullName>
    </submittedName>
</protein>
<dbReference type="Gene3D" id="2.40.10.170">
    <property type="match status" value="1"/>
</dbReference>
<comment type="caution">
    <text evidence="2">The sequence shown here is derived from an EMBL/GenBank/DDBJ whole genome shotgun (WGS) entry which is preliminary data.</text>
</comment>
<evidence type="ECO:0000313" key="2">
    <source>
        <dbReference type="EMBL" id="KAA9130364.1"/>
    </source>
</evidence>
<dbReference type="SMART" id="SM01058">
    <property type="entry name" value="CarD_TRCF"/>
    <property type="match status" value="1"/>
</dbReference>
<keyword evidence="3" id="KW-1185">Reference proteome</keyword>
<evidence type="ECO:0000259" key="1">
    <source>
        <dbReference type="SMART" id="SM01058"/>
    </source>
</evidence>
<feature type="domain" description="CarD-like/TRCF RNAP-interacting" evidence="1">
    <location>
        <begin position="45"/>
        <end position="155"/>
    </location>
</feature>
<gene>
    <name evidence="2" type="ORF">F6B40_14120</name>
</gene>
<name>A0A5N0T789_9MICO</name>
<organism evidence="2 3">
    <name type="scientific">Microbacterium caowuchunii</name>
    <dbReference type="NCBI Taxonomy" id="2614638"/>
    <lineage>
        <taxon>Bacteria</taxon>
        <taxon>Bacillati</taxon>
        <taxon>Actinomycetota</taxon>
        <taxon>Actinomycetes</taxon>
        <taxon>Micrococcales</taxon>
        <taxon>Microbacteriaceae</taxon>
        <taxon>Microbacterium</taxon>
    </lineage>
</organism>
<proteinExistence type="predicted"/>
<dbReference type="SUPFAM" id="SSF141259">
    <property type="entry name" value="CarD-like"/>
    <property type="match status" value="1"/>
</dbReference>
<dbReference type="AlphaFoldDB" id="A0A5N0T789"/>
<dbReference type="PANTHER" id="PTHR38447">
    <property type="entry name" value="TRANSCRIPTION FACTOR YDEB-RELATED"/>
    <property type="match status" value="1"/>
</dbReference>
<dbReference type="InterPro" id="IPR003711">
    <property type="entry name" value="CarD-like/TRCF_RID"/>
</dbReference>
<dbReference type="InterPro" id="IPR048792">
    <property type="entry name" value="CarD_C"/>
</dbReference>
<dbReference type="InterPro" id="IPR036101">
    <property type="entry name" value="CarD-like/TRCF_RID_sf"/>
</dbReference>
<sequence>MTPSARAAPASPGIGYAPRAAPSAIRLPQLQRCRRTSYESRFLLLFSVGQTIAHPFHGLATVRSLRTRTVRGEARDYLDLEVAHDGLRISIPLDSADEVGVRALYTKATIDELFEVLRGPSEKYDKTWAHRIKQYRQRLVTGEGSAKAALVREIVRTKGVSPLPGAERELLDEARNALGEEFAAVLGVTFEDALGMINEAALAGAETVPPARTA</sequence>
<dbReference type="Gene3D" id="1.20.58.1290">
    <property type="entry name" value="CarD-like, C-terminal domain"/>
    <property type="match status" value="1"/>
</dbReference>
<dbReference type="Pfam" id="PF21095">
    <property type="entry name" value="CarD_C"/>
    <property type="match status" value="1"/>
</dbReference>
<dbReference type="Proteomes" id="UP000326838">
    <property type="component" value="Unassembled WGS sequence"/>
</dbReference>
<dbReference type="Pfam" id="PF02559">
    <property type="entry name" value="CarD_TRCF_RID"/>
    <property type="match status" value="1"/>
</dbReference>
<dbReference type="PANTHER" id="PTHR38447:SF1">
    <property type="entry name" value="RNA POLYMERASE-BINDING TRANSCRIPTION FACTOR CARD"/>
    <property type="match status" value="1"/>
</dbReference>
<evidence type="ECO:0000313" key="3">
    <source>
        <dbReference type="Proteomes" id="UP000326838"/>
    </source>
</evidence>
<accession>A0A5N0T789</accession>
<dbReference type="GO" id="GO:0009303">
    <property type="term" value="P:rRNA transcription"/>
    <property type="evidence" value="ECO:0007669"/>
    <property type="project" value="TreeGrafter"/>
</dbReference>
<dbReference type="EMBL" id="VYUY01000020">
    <property type="protein sequence ID" value="KAA9130364.1"/>
    <property type="molecule type" value="Genomic_DNA"/>
</dbReference>